<keyword evidence="1" id="KW-0479">Metal-binding</keyword>
<accession>A0ABP7VP70</accession>
<dbReference type="EMBL" id="BAABDL010000085">
    <property type="protein sequence ID" value="GAA4071583.1"/>
    <property type="molecule type" value="Genomic_DNA"/>
</dbReference>
<dbReference type="PANTHER" id="PTHR34217">
    <property type="entry name" value="METAL-DEPENDENT CARBOXYPEPTIDASE"/>
    <property type="match status" value="1"/>
</dbReference>
<dbReference type="CDD" id="cd06460">
    <property type="entry name" value="M32_Taq"/>
    <property type="match status" value="1"/>
</dbReference>
<dbReference type="PANTHER" id="PTHR34217:SF1">
    <property type="entry name" value="CARBOXYPEPTIDASE 1"/>
    <property type="match status" value="1"/>
</dbReference>
<comment type="caution">
    <text evidence="2">The sequence shown here is derived from an EMBL/GenBank/DDBJ whole genome shotgun (WGS) entry which is preliminary data.</text>
</comment>
<gene>
    <name evidence="2" type="primary">ypwA</name>
    <name evidence="2" type="ORF">GCM10022410_16530</name>
</gene>
<comment type="similarity">
    <text evidence="1">Belongs to the peptidase M32 family.</text>
</comment>
<dbReference type="EC" id="3.4.17.19" evidence="1"/>
<evidence type="ECO:0000313" key="2">
    <source>
        <dbReference type="EMBL" id="GAA4071583.1"/>
    </source>
</evidence>
<keyword evidence="1" id="KW-0378">Hydrolase</keyword>
<keyword evidence="1" id="KW-0482">Metalloprotease</keyword>
<comment type="catalytic activity">
    <reaction evidence="1">
        <text>Release of a C-terminal amino acid with broad specificity, except for -Pro.</text>
        <dbReference type="EC" id="3.4.17.19"/>
    </reaction>
</comment>
<dbReference type="Proteomes" id="UP001501734">
    <property type="component" value="Unassembled WGS sequence"/>
</dbReference>
<dbReference type="RefSeq" id="WP_344912106.1">
    <property type="nucleotide sequence ID" value="NZ_BAABDL010000085.1"/>
</dbReference>
<protein>
    <recommendedName>
        <fullName evidence="1">Metal-dependent carboxypeptidase</fullName>
        <ecNumber evidence="1">3.4.17.19</ecNumber>
    </recommendedName>
</protein>
<keyword evidence="1 2" id="KW-0121">Carboxypeptidase</keyword>
<sequence length="497" mass="57915">MTSTEQNFLDLMKQISAYSEAISLIHWDLRTHIPQKGMEQRSETISLLSEKVTELKRSEQMKQCITELKGNKTSPVIQKSVEECERIYQKQQSIPTDEYVEFIRLSSKSETAWQEAREKHDFSILAPYLEKLVEFNKKFAEYQGYTDNKYDGLLNDYEPGLTTEILDRVFNQLKPVLIDLVKKINQSNVEVDSSLLLKQFPKQAQKDFSLAVLDKMGYDFEAGRLDETIHPFAIGINSNDVRVTTRYDEMDFRTAIFGTIHEGGHALYEQNIDPDLYQTVLASGASMGIHESQSLFWENFVGRSRSFWESHFDLFKKYAPESFQSLEFESFYRAINEVKPSMIRIEADELTYSLHIIIRYELEKELINGDLQVKDLPEAWNTKMEEYLGIRPENDLEGLLQDIHWAAGDIGYFPTYALGYMYAAQIYNAIKADINLDQMIRFGDFEPIKAWLTEKIHRHGKMKQPLELIEQVTGEGLNPDYLIQYLTNKYTEIYQLR</sequence>
<dbReference type="SUPFAM" id="SSF55486">
    <property type="entry name" value="Metalloproteases ('zincins'), catalytic domain"/>
    <property type="match status" value="1"/>
</dbReference>
<dbReference type="InterPro" id="IPR001333">
    <property type="entry name" value="Peptidase_M32_Taq"/>
</dbReference>
<evidence type="ECO:0000313" key="3">
    <source>
        <dbReference type="Proteomes" id="UP001501734"/>
    </source>
</evidence>
<dbReference type="Pfam" id="PF02074">
    <property type="entry name" value="Peptidase_M32"/>
    <property type="match status" value="1"/>
</dbReference>
<dbReference type="PRINTS" id="PR00998">
    <property type="entry name" value="CRBOXYPTASET"/>
</dbReference>
<dbReference type="Gene3D" id="1.10.1370.30">
    <property type="match status" value="1"/>
</dbReference>
<dbReference type="GO" id="GO:0004180">
    <property type="term" value="F:carboxypeptidase activity"/>
    <property type="evidence" value="ECO:0007669"/>
    <property type="project" value="UniProtKB-KW"/>
</dbReference>
<dbReference type="PROSITE" id="PS52034">
    <property type="entry name" value="PEPTIDASE_M32"/>
    <property type="match status" value="1"/>
</dbReference>
<dbReference type="PIRSF" id="PIRSF006615">
    <property type="entry name" value="Zn_crbxpep_Taq"/>
    <property type="match status" value="1"/>
</dbReference>
<comment type="function">
    <text evidence="1">Broad specificity carboxypetidase that releases amino acids sequentially from the C-terminus, including neutral, aromatic, polar and basic residues.</text>
</comment>
<name>A0ABP7VP70_9BACI</name>
<keyword evidence="1" id="KW-0645">Protease</keyword>
<proteinExistence type="inferred from homology"/>
<keyword evidence="3" id="KW-1185">Reference proteome</keyword>
<organism evidence="2 3">
    <name type="scientific">Amphibacillus indicireducens</name>
    <dbReference type="NCBI Taxonomy" id="1076330"/>
    <lineage>
        <taxon>Bacteria</taxon>
        <taxon>Bacillati</taxon>
        <taxon>Bacillota</taxon>
        <taxon>Bacilli</taxon>
        <taxon>Bacillales</taxon>
        <taxon>Bacillaceae</taxon>
        <taxon>Amphibacillus</taxon>
    </lineage>
</organism>
<reference evidence="3" key="1">
    <citation type="journal article" date="2019" name="Int. J. Syst. Evol. Microbiol.">
        <title>The Global Catalogue of Microorganisms (GCM) 10K type strain sequencing project: providing services to taxonomists for standard genome sequencing and annotation.</title>
        <authorList>
            <consortium name="The Broad Institute Genomics Platform"/>
            <consortium name="The Broad Institute Genome Sequencing Center for Infectious Disease"/>
            <person name="Wu L."/>
            <person name="Ma J."/>
        </authorList>
    </citation>
    <scope>NUCLEOTIDE SEQUENCE [LARGE SCALE GENOMIC DNA]</scope>
    <source>
        <strain evidence="3">JCM 17250</strain>
    </source>
</reference>
<evidence type="ECO:0000256" key="1">
    <source>
        <dbReference type="PIRNR" id="PIRNR006615"/>
    </source>
</evidence>